<keyword evidence="1" id="KW-0812">Transmembrane</keyword>
<name>A0A9P6B9X1_9AGAM</name>
<evidence type="ECO:0000313" key="3">
    <source>
        <dbReference type="Proteomes" id="UP000886523"/>
    </source>
</evidence>
<reference evidence="2" key="1">
    <citation type="journal article" date="2020" name="Nat. Commun.">
        <title>Large-scale genome sequencing of mycorrhizal fungi provides insights into the early evolution of symbiotic traits.</title>
        <authorList>
            <person name="Miyauchi S."/>
            <person name="Kiss E."/>
            <person name="Kuo A."/>
            <person name="Drula E."/>
            <person name="Kohler A."/>
            <person name="Sanchez-Garcia M."/>
            <person name="Morin E."/>
            <person name="Andreopoulos B."/>
            <person name="Barry K.W."/>
            <person name="Bonito G."/>
            <person name="Buee M."/>
            <person name="Carver A."/>
            <person name="Chen C."/>
            <person name="Cichocki N."/>
            <person name="Clum A."/>
            <person name="Culley D."/>
            <person name="Crous P.W."/>
            <person name="Fauchery L."/>
            <person name="Girlanda M."/>
            <person name="Hayes R.D."/>
            <person name="Keri Z."/>
            <person name="LaButti K."/>
            <person name="Lipzen A."/>
            <person name="Lombard V."/>
            <person name="Magnuson J."/>
            <person name="Maillard F."/>
            <person name="Murat C."/>
            <person name="Nolan M."/>
            <person name="Ohm R.A."/>
            <person name="Pangilinan J."/>
            <person name="Pereira M.F."/>
            <person name="Perotto S."/>
            <person name="Peter M."/>
            <person name="Pfister S."/>
            <person name="Riley R."/>
            <person name="Sitrit Y."/>
            <person name="Stielow J.B."/>
            <person name="Szollosi G."/>
            <person name="Zifcakova L."/>
            <person name="Stursova M."/>
            <person name="Spatafora J.W."/>
            <person name="Tedersoo L."/>
            <person name="Vaario L.M."/>
            <person name="Yamada A."/>
            <person name="Yan M."/>
            <person name="Wang P."/>
            <person name="Xu J."/>
            <person name="Bruns T."/>
            <person name="Baldrian P."/>
            <person name="Vilgalys R."/>
            <person name="Dunand C."/>
            <person name="Henrissat B."/>
            <person name="Grigoriev I.V."/>
            <person name="Hibbett D."/>
            <person name="Nagy L.G."/>
            <person name="Martin F.M."/>
        </authorList>
    </citation>
    <scope>NUCLEOTIDE SEQUENCE</scope>
    <source>
        <strain evidence="2">UP504</strain>
    </source>
</reference>
<comment type="caution">
    <text evidence="2">The sequence shown here is derived from an EMBL/GenBank/DDBJ whole genome shotgun (WGS) entry which is preliminary data.</text>
</comment>
<gene>
    <name evidence="2" type="ORF">BS47DRAFT_171029</name>
</gene>
<proteinExistence type="predicted"/>
<keyword evidence="1" id="KW-0472">Membrane</keyword>
<dbReference type="AlphaFoldDB" id="A0A9P6B9X1"/>
<keyword evidence="1" id="KW-1133">Transmembrane helix</keyword>
<feature type="transmembrane region" description="Helical" evidence="1">
    <location>
        <begin position="13"/>
        <end position="34"/>
    </location>
</feature>
<protein>
    <submittedName>
        <fullName evidence="2">Uncharacterized protein</fullName>
    </submittedName>
</protein>
<evidence type="ECO:0000313" key="2">
    <source>
        <dbReference type="EMBL" id="KAF9518926.1"/>
    </source>
</evidence>
<dbReference type="Proteomes" id="UP000886523">
    <property type="component" value="Unassembled WGS sequence"/>
</dbReference>
<organism evidence="2 3">
    <name type="scientific">Hydnum rufescens UP504</name>
    <dbReference type="NCBI Taxonomy" id="1448309"/>
    <lineage>
        <taxon>Eukaryota</taxon>
        <taxon>Fungi</taxon>
        <taxon>Dikarya</taxon>
        <taxon>Basidiomycota</taxon>
        <taxon>Agaricomycotina</taxon>
        <taxon>Agaricomycetes</taxon>
        <taxon>Cantharellales</taxon>
        <taxon>Hydnaceae</taxon>
        <taxon>Hydnum</taxon>
    </lineage>
</organism>
<dbReference type="EMBL" id="MU128921">
    <property type="protein sequence ID" value="KAF9518926.1"/>
    <property type="molecule type" value="Genomic_DNA"/>
</dbReference>
<sequence length="131" mass="14913">MGVWETLTLHPGFMYYTILSSWGLLFGPGSYALVHSLEPRSLLICDIPRIFSLRFPSLSIHNFFIRNHLNRLVGTLIPIITISTCDHSSLGVLTNVGDRDVRLPYTNSRRSLNNHFVLAFKGDQLVQLHTY</sequence>
<evidence type="ECO:0000256" key="1">
    <source>
        <dbReference type="SAM" id="Phobius"/>
    </source>
</evidence>
<keyword evidence="3" id="KW-1185">Reference proteome</keyword>
<accession>A0A9P6B9X1</accession>